<evidence type="ECO:0000259" key="2">
    <source>
        <dbReference type="PROSITE" id="PS50004"/>
    </source>
</evidence>
<comment type="caution">
    <text evidence="4">The sequence shown here is derived from an EMBL/GenBank/DDBJ whole genome shotgun (WGS) entry which is preliminary data.</text>
</comment>
<dbReference type="Pfam" id="PF00168">
    <property type="entry name" value="C2"/>
    <property type="match status" value="1"/>
</dbReference>
<dbReference type="OrthoDB" id="775356at2759"/>
<dbReference type="InterPro" id="IPR001936">
    <property type="entry name" value="RasGAP_dom"/>
</dbReference>
<dbReference type="SUPFAM" id="SSF49562">
    <property type="entry name" value="C2 domain (Calcium/lipid-binding domain, CaLB)"/>
    <property type="match status" value="1"/>
</dbReference>
<evidence type="ECO:0000256" key="1">
    <source>
        <dbReference type="ARBA" id="ARBA00022468"/>
    </source>
</evidence>
<reference evidence="4" key="1">
    <citation type="submission" date="2022-07" db="EMBL/GenBank/DDBJ databases">
        <title>The genome of Lyophyllum shimeji provides insight into the initial evolution of ectomycorrhizal fungal genome.</title>
        <authorList>
            <person name="Kobayashi Y."/>
            <person name="Shibata T."/>
            <person name="Hirakawa H."/>
            <person name="Shigenobu S."/>
            <person name="Nishiyama T."/>
            <person name="Yamada A."/>
            <person name="Hasebe M."/>
            <person name="Kawaguchi M."/>
        </authorList>
    </citation>
    <scope>NUCLEOTIDE SEQUENCE</scope>
    <source>
        <strain evidence="4">AT787</strain>
    </source>
</reference>
<accession>A0A9P3PIP8</accession>
<dbReference type="SMART" id="SM00323">
    <property type="entry name" value="RasGAP"/>
    <property type="match status" value="1"/>
</dbReference>
<dbReference type="Gene3D" id="1.10.506.10">
    <property type="entry name" value="GTPase Activation - p120gap, domain 1"/>
    <property type="match status" value="1"/>
</dbReference>
<dbReference type="Pfam" id="PF00616">
    <property type="entry name" value="RasGAP"/>
    <property type="match status" value="1"/>
</dbReference>
<sequence length="746" mass="84804">MSEYWDHSTSGSGLPKEFLVSTELYVSNVAAAALRKPVNPRRRPEKRETSIGQVEDNRKLKEKSSWLALSKALTGAGHWRSATCKLSEEGERCLLNIYVDESILYQTVYIHLLNQTDIRQLDGSLFFRKDCLGIYCIGGQRWTSSYTSEPVYLQFSSTELCNTWFALLRSYAIPEIYGRWFFPSDGGSYRMWRQVELTVLQGRELGTIKPFENGTHGDTAEPDAIDIGVYCAIHLNDILCGRTTVKKGIGSPDWHESFTFSDLPPFESLVLCLWREKKLLKGNKFGSVKIPLCNFRRGETVEGWFPVLHSGSIDSDIQVGELRLKLRVDEEIILPYAAYHGLLSTFKSRNFLDWIHDFESKLKIRTLSMSIMSVAIARDVLIEEVQEQASREVDETPSSHQTLFRGNTTLTKVMELCMTFYGKAFLEASIGSVLRRLCAEKVSIEVDPLRSGKSTKDVERNVELLIYWCQEFWNQIYAVRSECPQELRQLFETIRTLVETRYQTDSTTQESIRELPWQSVSAFCFLRFIVPAILHPHLFGLCPGLPSPPVQRSLTLIAKVIQSLANLNSSQQKEEFMRGLKDFLADSIPAMIDYILVVSTSNKDRASHPKSTSNRHDRLNVINDLRKRALDMPVLEREAIPSLPYLLDLPRHLAIITSTVIRNSREFHARAKPHDPAERPLDDFCAKCFKVEEQALLRVSQLATKISSDRHSPSPIGGPPPGASIVETIYGSIPIRIKFAPPVVFW</sequence>
<organism evidence="4 5">
    <name type="scientific">Lyophyllum shimeji</name>
    <name type="common">Hon-shimeji</name>
    <name type="synonym">Tricholoma shimeji</name>
    <dbReference type="NCBI Taxonomy" id="47721"/>
    <lineage>
        <taxon>Eukaryota</taxon>
        <taxon>Fungi</taxon>
        <taxon>Dikarya</taxon>
        <taxon>Basidiomycota</taxon>
        <taxon>Agaricomycotina</taxon>
        <taxon>Agaricomycetes</taxon>
        <taxon>Agaricomycetidae</taxon>
        <taxon>Agaricales</taxon>
        <taxon>Tricholomatineae</taxon>
        <taxon>Lyophyllaceae</taxon>
        <taxon>Lyophyllum</taxon>
    </lineage>
</organism>
<dbReference type="Proteomes" id="UP001063166">
    <property type="component" value="Unassembled WGS sequence"/>
</dbReference>
<gene>
    <name evidence="4" type="ORF">LshimejAT787_0304420</name>
</gene>
<dbReference type="Gene3D" id="2.60.40.150">
    <property type="entry name" value="C2 domain"/>
    <property type="match status" value="1"/>
</dbReference>
<dbReference type="SMART" id="SM00239">
    <property type="entry name" value="C2"/>
    <property type="match status" value="1"/>
</dbReference>
<keyword evidence="5" id="KW-1185">Reference proteome</keyword>
<dbReference type="PANTHER" id="PTHR10194">
    <property type="entry name" value="RAS GTPASE-ACTIVATING PROTEINS"/>
    <property type="match status" value="1"/>
</dbReference>
<dbReference type="EMBL" id="BRPK01000003">
    <property type="protein sequence ID" value="GLB36154.1"/>
    <property type="molecule type" value="Genomic_DNA"/>
</dbReference>
<dbReference type="AlphaFoldDB" id="A0A9P3PIP8"/>
<dbReference type="InterPro" id="IPR035892">
    <property type="entry name" value="C2_domain_sf"/>
</dbReference>
<dbReference type="InterPro" id="IPR039360">
    <property type="entry name" value="Ras_GTPase"/>
</dbReference>
<dbReference type="PANTHER" id="PTHR10194:SF60">
    <property type="entry name" value="RAS GTPASE-ACTIVATING PROTEIN RASKOL"/>
    <property type="match status" value="1"/>
</dbReference>
<keyword evidence="1" id="KW-0343">GTPase activation</keyword>
<dbReference type="CDD" id="cd05137">
    <property type="entry name" value="RasGAP_CLA2_BUD2"/>
    <property type="match status" value="1"/>
</dbReference>
<name>A0A9P3PIP8_LYOSH</name>
<evidence type="ECO:0000313" key="5">
    <source>
        <dbReference type="Proteomes" id="UP001063166"/>
    </source>
</evidence>
<proteinExistence type="predicted"/>
<evidence type="ECO:0000313" key="4">
    <source>
        <dbReference type="EMBL" id="GLB36154.1"/>
    </source>
</evidence>
<dbReference type="SUPFAM" id="SSF48350">
    <property type="entry name" value="GTPase activation domain, GAP"/>
    <property type="match status" value="1"/>
</dbReference>
<dbReference type="InterPro" id="IPR000008">
    <property type="entry name" value="C2_dom"/>
</dbReference>
<evidence type="ECO:0000259" key="3">
    <source>
        <dbReference type="PROSITE" id="PS50018"/>
    </source>
</evidence>
<feature type="domain" description="Ras-GAP" evidence="3">
    <location>
        <begin position="363"/>
        <end position="566"/>
    </location>
</feature>
<feature type="domain" description="C2" evidence="2">
    <location>
        <begin position="176"/>
        <end position="305"/>
    </location>
</feature>
<dbReference type="InterPro" id="IPR008936">
    <property type="entry name" value="Rho_GTPase_activation_prot"/>
</dbReference>
<dbReference type="PROSITE" id="PS50018">
    <property type="entry name" value="RAS_GTPASE_ACTIV_2"/>
    <property type="match status" value="1"/>
</dbReference>
<dbReference type="GO" id="GO:0005096">
    <property type="term" value="F:GTPase activator activity"/>
    <property type="evidence" value="ECO:0007669"/>
    <property type="project" value="UniProtKB-KW"/>
</dbReference>
<dbReference type="PROSITE" id="PS50004">
    <property type="entry name" value="C2"/>
    <property type="match status" value="1"/>
</dbReference>
<protein>
    <submittedName>
        <fullName evidence="4">Gtpase activating protein</fullName>
    </submittedName>
</protein>